<organism evidence="11">
    <name type="scientific">Anisakis simplex</name>
    <name type="common">Herring worm</name>
    <dbReference type="NCBI Taxonomy" id="6269"/>
    <lineage>
        <taxon>Eukaryota</taxon>
        <taxon>Metazoa</taxon>
        <taxon>Ecdysozoa</taxon>
        <taxon>Nematoda</taxon>
        <taxon>Chromadorea</taxon>
        <taxon>Rhabditida</taxon>
        <taxon>Spirurina</taxon>
        <taxon>Ascaridomorpha</taxon>
        <taxon>Ascaridoidea</taxon>
        <taxon>Anisakidae</taxon>
        <taxon>Anisakis</taxon>
        <taxon>Anisakis simplex complex</taxon>
    </lineage>
</organism>
<dbReference type="InterPro" id="IPR001650">
    <property type="entry name" value="Helicase_C-like"/>
</dbReference>
<dbReference type="CDD" id="cd18787">
    <property type="entry name" value="SF2_C_DEAD"/>
    <property type="match status" value="1"/>
</dbReference>
<dbReference type="PROSITE" id="PS51192">
    <property type="entry name" value="HELICASE_ATP_BIND_1"/>
    <property type="match status" value="1"/>
</dbReference>
<sequence length="416" mass="47410">LDIIVTTPSRLLSALNHKSDLCANLRHIVVDEADLLLSFGYEDDVKNYNNGKIASRKLKEYLPQSYQTIFTSATLSEDIGPLKEAFLRGSLVTLKLKVHNLSHNQLSKGLLNGQLIFVFNLRVGLFLEAFKIRSCIVNAEMPYNSRCHVVNEFNEGRYNYIIASDLNDVFANDSSQQNDSNDVGFKYYFSSGRRHIPTAVKVHQKKEKRKRKKWDKESGVSRGIDFHHVSNVINFDFPTAIDSYIHRVGRTARGWNKGTALSFAIPSEKQFVDEISEYINEMGSVIMPYEIRIKELESFVLRAREVLAACTRSVIREARLAEIKGEILRSKKLDSYFAKNPREKATLEQDKRLHSLSLHSPAIADVPDYMGQFILNAFTNYFYENENSNYEFSTPLPIADIALCCVSVNLLLPLVH</sequence>
<keyword evidence="2" id="KW-0547">Nucleotide-binding</keyword>
<dbReference type="GO" id="GO:0003723">
    <property type="term" value="F:RNA binding"/>
    <property type="evidence" value="ECO:0007669"/>
    <property type="project" value="UniProtKB-KW"/>
</dbReference>
<name>A0A0M3K7A2_ANISI</name>
<evidence type="ECO:0000256" key="6">
    <source>
        <dbReference type="ARBA" id="ARBA00022884"/>
    </source>
</evidence>
<protein>
    <recommendedName>
        <fullName evidence="1">RNA helicase</fullName>
        <ecNumber evidence="1">3.6.4.13</ecNumber>
    </recommendedName>
</protein>
<dbReference type="InterPro" id="IPR014001">
    <property type="entry name" value="Helicase_ATP-bd"/>
</dbReference>
<evidence type="ECO:0000256" key="8">
    <source>
        <dbReference type="ARBA" id="ARBA00047984"/>
    </source>
</evidence>
<keyword evidence="3" id="KW-0378">Hydrolase</keyword>
<evidence type="ECO:0000256" key="1">
    <source>
        <dbReference type="ARBA" id="ARBA00012552"/>
    </source>
</evidence>
<dbReference type="WBParaSite" id="ASIM_0001684301-mRNA-1">
    <property type="protein sequence ID" value="ASIM_0001684301-mRNA-1"/>
    <property type="gene ID" value="ASIM_0001684301"/>
</dbReference>
<evidence type="ECO:0000259" key="10">
    <source>
        <dbReference type="PROSITE" id="PS51194"/>
    </source>
</evidence>
<dbReference type="EC" id="3.6.4.13" evidence="1"/>
<comment type="catalytic activity">
    <reaction evidence="8">
        <text>ATP + H2O = ADP + phosphate + H(+)</text>
        <dbReference type="Rhea" id="RHEA:13065"/>
        <dbReference type="ChEBI" id="CHEBI:15377"/>
        <dbReference type="ChEBI" id="CHEBI:15378"/>
        <dbReference type="ChEBI" id="CHEBI:30616"/>
        <dbReference type="ChEBI" id="CHEBI:43474"/>
        <dbReference type="ChEBI" id="CHEBI:456216"/>
        <dbReference type="EC" id="3.6.4.13"/>
    </reaction>
</comment>
<evidence type="ECO:0000313" key="11">
    <source>
        <dbReference type="WBParaSite" id="ASIM_0001684301-mRNA-1"/>
    </source>
</evidence>
<dbReference type="Pfam" id="PF00271">
    <property type="entry name" value="Helicase_C"/>
    <property type="match status" value="1"/>
</dbReference>
<dbReference type="GO" id="GO:0003724">
    <property type="term" value="F:RNA helicase activity"/>
    <property type="evidence" value="ECO:0007669"/>
    <property type="project" value="UniProtKB-EC"/>
</dbReference>
<dbReference type="Gene3D" id="3.40.50.300">
    <property type="entry name" value="P-loop containing nucleotide triphosphate hydrolases"/>
    <property type="match status" value="2"/>
</dbReference>
<dbReference type="PANTHER" id="PTHR47959:SF21">
    <property type="entry name" value="DEAD-BOX HELICASE 56"/>
    <property type="match status" value="1"/>
</dbReference>
<dbReference type="SUPFAM" id="SSF52540">
    <property type="entry name" value="P-loop containing nucleoside triphosphate hydrolases"/>
    <property type="match status" value="2"/>
</dbReference>
<dbReference type="InterPro" id="IPR011545">
    <property type="entry name" value="DEAD/DEAH_box_helicase_dom"/>
</dbReference>
<dbReference type="Pfam" id="PF00270">
    <property type="entry name" value="DEAD"/>
    <property type="match status" value="1"/>
</dbReference>
<keyword evidence="5" id="KW-0067">ATP-binding</keyword>
<dbReference type="AlphaFoldDB" id="A0A0M3K7A2"/>
<evidence type="ECO:0000256" key="3">
    <source>
        <dbReference type="ARBA" id="ARBA00022801"/>
    </source>
</evidence>
<dbReference type="InterPro" id="IPR050079">
    <property type="entry name" value="DEAD_box_RNA_helicase"/>
</dbReference>
<keyword evidence="4" id="KW-0347">Helicase</keyword>
<keyword evidence="6" id="KW-0694">RNA-binding</keyword>
<proteinExistence type="inferred from homology"/>
<dbReference type="GO" id="GO:0005829">
    <property type="term" value="C:cytosol"/>
    <property type="evidence" value="ECO:0007669"/>
    <property type="project" value="TreeGrafter"/>
</dbReference>
<dbReference type="PROSITE" id="PS51194">
    <property type="entry name" value="HELICASE_CTER"/>
    <property type="match status" value="1"/>
</dbReference>
<feature type="domain" description="Helicase ATP-binding" evidence="9">
    <location>
        <begin position="1"/>
        <end position="93"/>
    </location>
</feature>
<dbReference type="GO" id="GO:0005524">
    <property type="term" value="F:ATP binding"/>
    <property type="evidence" value="ECO:0007669"/>
    <property type="project" value="UniProtKB-KW"/>
</dbReference>
<dbReference type="PANTHER" id="PTHR47959">
    <property type="entry name" value="ATP-DEPENDENT RNA HELICASE RHLE-RELATED"/>
    <property type="match status" value="1"/>
</dbReference>
<accession>A0A0M3K7A2</accession>
<evidence type="ECO:0000256" key="4">
    <source>
        <dbReference type="ARBA" id="ARBA00022806"/>
    </source>
</evidence>
<reference evidence="11" key="1">
    <citation type="submission" date="2017-02" db="UniProtKB">
        <authorList>
            <consortium name="WormBaseParasite"/>
        </authorList>
    </citation>
    <scope>IDENTIFICATION</scope>
</reference>
<evidence type="ECO:0000259" key="9">
    <source>
        <dbReference type="PROSITE" id="PS51192"/>
    </source>
</evidence>
<evidence type="ECO:0000256" key="2">
    <source>
        <dbReference type="ARBA" id="ARBA00022741"/>
    </source>
</evidence>
<dbReference type="SMART" id="SM00490">
    <property type="entry name" value="HELICc"/>
    <property type="match status" value="1"/>
</dbReference>
<comment type="similarity">
    <text evidence="7">Belongs to the DEAD box helicase family. DDX56/DBP9 subfamily.</text>
</comment>
<dbReference type="InterPro" id="IPR027417">
    <property type="entry name" value="P-loop_NTPase"/>
</dbReference>
<evidence type="ECO:0000256" key="5">
    <source>
        <dbReference type="ARBA" id="ARBA00022840"/>
    </source>
</evidence>
<feature type="domain" description="Helicase C-terminal" evidence="10">
    <location>
        <begin position="131"/>
        <end position="297"/>
    </location>
</feature>
<dbReference type="GO" id="GO:0016787">
    <property type="term" value="F:hydrolase activity"/>
    <property type="evidence" value="ECO:0007669"/>
    <property type="project" value="UniProtKB-KW"/>
</dbReference>
<evidence type="ECO:0000256" key="7">
    <source>
        <dbReference type="ARBA" id="ARBA00038041"/>
    </source>
</evidence>